<keyword evidence="4" id="KW-1185">Reference proteome</keyword>
<keyword evidence="3" id="KW-0378">Hydrolase</keyword>
<dbReference type="Gene3D" id="3.40.50.1820">
    <property type="entry name" value="alpha/beta hydrolase"/>
    <property type="match status" value="1"/>
</dbReference>
<accession>A0ABW7VNW8</accession>
<comment type="caution">
    <text evidence="3">The sequence shown here is derived from an EMBL/GenBank/DDBJ whole genome shotgun (WGS) entry which is preliminary data.</text>
</comment>
<feature type="region of interest" description="Disordered" evidence="1">
    <location>
        <begin position="108"/>
        <end position="127"/>
    </location>
</feature>
<protein>
    <submittedName>
        <fullName evidence="3">Epoxide hydrolase N-terminal domain-containing protein</fullName>
    </submittedName>
</protein>
<dbReference type="EMBL" id="JBIRWM010000039">
    <property type="protein sequence ID" value="MFI2162546.1"/>
    <property type="molecule type" value="Genomic_DNA"/>
</dbReference>
<evidence type="ECO:0000313" key="4">
    <source>
        <dbReference type="Proteomes" id="UP001611397"/>
    </source>
</evidence>
<evidence type="ECO:0000259" key="2">
    <source>
        <dbReference type="Pfam" id="PF06441"/>
    </source>
</evidence>
<name>A0ABW7VNW8_STROI</name>
<proteinExistence type="predicted"/>
<reference evidence="3 4" key="1">
    <citation type="submission" date="2024-10" db="EMBL/GenBank/DDBJ databases">
        <title>The Natural Products Discovery Center: Release of the First 8490 Sequenced Strains for Exploring Actinobacteria Biosynthetic Diversity.</title>
        <authorList>
            <person name="Kalkreuter E."/>
            <person name="Kautsar S.A."/>
            <person name="Yang D."/>
            <person name="Bader C.D."/>
            <person name="Teijaro C.N."/>
            <person name="Fluegel L."/>
            <person name="Davis C.M."/>
            <person name="Simpson J.R."/>
            <person name="Lauterbach L."/>
            <person name="Steele A.D."/>
            <person name="Gui C."/>
            <person name="Meng S."/>
            <person name="Li G."/>
            <person name="Viehrig K."/>
            <person name="Ye F."/>
            <person name="Su P."/>
            <person name="Kiefer A.F."/>
            <person name="Nichols A."/>
            <person name="Cepeda A.J."/>
            <person name="Yan W."/>
            <person name="Fan B."/>
            <person name="Jiang Y."/>
            <person name="Adhikari A."/>
            <person name="Zheng C.-J."/>
            <person name="Schuster L."/>
            <person name="Cowan T.M."/>
            <person name="Smanski M.J."/>
            <person name="Chevrette M.G."/>
            <person name="De Carvalho L.P.S."/>
            <person name="Shen B."/>
        </authorList>
    </citation>
    <scope>NUCLEOTIDE SEQUENCE [LARGE SCALE GENOMIC DNA]</scope>
    <source>
        <strain evidence="3 4">NPDC020295</strain>
    </source>
</reference>
<evidence type="ECO:0000256" key="1">
    <source>
        <dbReference type="SAM" id="MobiDB-lite"/>
    </source>
</evidence>
<dbReference type="Proteomes" id="UP001611397">
    <property type="component" value="Unassembled WGS sequence"/>
</dbReference>
<dbReference type="RefSeq" id="WP_107120897.1">
    <property type="nucleotide sequence ID" value="NZ_JBIRWM010000039.1"/>
</dbReference>
<dbReference type="SUPFAM" id="SSF53474">
    <property type="entry name" value="alpha/beta-Hydrolases"/>
    <property type="match status" value="1"/>
</dbReference>
<sequence>MEHATPPVVEQSVLEDLRARLRSYRRVDVPAGFGWARGVDGDRLADLISHWARSYDWREHEARIRALPWALAGLADAPVRAVHLRAARTDAPPAPTRPLLRALARRGRSRSCPLAAPRPDPPGRPWHGRVIRLRVQGVRSRTRTGSPVRRSGAVVAMVVPVRPDRLVSA</sequence>
<dbReference type="InterPro" id="IPR010497">
    <property type="entry name" value="Epoxide_hydro_N"/>
</dbReference>
<dbReference type="Pfam" id="PF06441">
    <property type="entry name" value="EHN"/>
    <property type="match status" value="1"/>
</dbReference>
<dbReference type="InterPro" id="IPR029058">
    <property type="entry name" value="AB_hydrolase_fold"/>
</dbReference>
<dbReference type="GO" id="GO:0016787">
    <property type="term" value="F:hydrolase activity"/>
    <property type="evidence" value="ECO:0007669"/>
    <property type="project" value="UniProtKB-KW"/>
</dbReference>
<organism evidence="3 4">
    <name type="scientific">Streptomyces olivaceoviridis</name>
    <name type="common">Streptomyces corchorusii</name>
    <dbReference type="NCBI Taxonomy" id="1921"/>
    <lineage>
        <taxon>Bacteria</taxon>
        <taxon>Bacillati</taxon>
        <taxon>Actinomycetota</taxon>
        <taxon>Actinomycetes</taxon>
        <taxon>Kitasatosporales</taxon>
        <taxon>Streptomycetaceae</taxon>
        <taxon>Streptomyces</taxon>
    </lineage>
</organism>
<feature type="domain" description="Epoxide hydrolase N-terminal" evidence="2">
    <location>
        <begin position="9"/>
        <end position="93"/>
    </location>
</feature>
<evidence type="ECO:0000313" key="3">
    <source>
        <dbReference type="EMBL" id="MFI2162546.1"/>
    </source>
</evidence>
<gene>
    <name evidence="3" type="ORF">ACH49L_44205</name>
</gene>